<organism evidence="1 2">
    <name type="scientific">Chitinophaga dinghuensis</name>
    <dbReference type="NCBI Taxonomy" id="1539050"/>
    <lineage>
        <taxon>Bacteria</taxon>
        <taxon>Pseudomonadati</taxon>
        <taxon>Bacteroidota</taxon>
        <taxon>Chitinophagia</taxon>
        <taxon>Chitinophagales</taxon>
        <taxon>Chitinophagaceae</taxon>
        <taxon>Chitinophaga</taxon>
    </lineage>
</organism>
<evidence type="ECO:0000313" key="2">
    <source>
        <dbReference type="Proteomes" id="UP000249819"/>
    </source>
</evidence>
<proteinExistence type="predicted"/>
<dbReference type="RefSeq" id="WP_111592166.1">
    <property type="nucleotide sequence ID" value="NZ_QLMA01000003.1"/>
</dbReference>
<name>A0A327W680_9BACT</name>
<accession>A0A327W680</accession>
<dbReference type="Proteomes" id="UP000249819">
    <property type="component" value="Unassembled WGS sequence"/>
</dbReference>
<protein>
    <submittedName>
        <fullName evidence="1">Uncharacterized protein</fullName>
    </submittedName>
</protein>
<reference evidence="1 2" key="1">
    <citation type="submission" date="2018-06" db="EMBL/GenBank/DDBJ databases">
        <title>Genomic Encyclopedia of Archaeal and Bacterial Type Strains, Phase II (KMG-II): from individual species to whole genera.</title>
        <authorList>
            <person name="Goeker M."/>
        </authorList>
    </citation>
    <scope>NUCLEOTIDE SEQUENCE [LARGE SCALE GENOMIC DNA]</scope>
    <source>
        <strain evidence="1 2">DSM 29821</strain>
    </source>
</reference>
<dbReference type="AlphaFoldDB" id="A0A327W680"/>
<comment type="caution">
    <text evidence="1">The sequence shown here is derived from an EMBL/GenBank/DDBJ whole genome shotgun (WGS) entry which is preliminary data.</text>
</comment>
<keyword evidence="2" id="KW-1185">Reference proteome</keyword>
<dbReference type="OrthoDB" id="1411058at2"/>
<dbReference type="EMBL" id="QLMA01000003">
    <property type="protein sequence ID" value="RAJ83524.1"/>
    <property type="molecule type" value="Genomic_DNA"/>
</dbReference>
<evidence type="ECO:0000313" key="1">
    <source>
        <dbReference type="EMBL" id="RAJ83524.1"/>
    </source>
</evidence>
<sequence length="272" mass="30279">MPDIFFDDFINAELLMPLFLHRELTVNYSGGFVRAYSTDIQRMVVNKAMAHVILNRNGLYHQLPEGLFHIADCPLDTVGIEVMANVSRQLKKEAAAACLLFQPMEQLLFEQGCMLTETSFVPVLVGLLRAISGMEDTHSLMRLIPFLSDIRSCNSIPMAVTLISRIIKQPVSFVCKSLSNCVNPGMTKEGMVAVLGMDLVLGDVIGEDVPQLFLEIGPVEVSVAADFLPWKNEGKFLRLLACLLLPAGLEIIWQPFVDQKDYICAIDGYMYC</sequence>
<gene>
    <name evidence="1" type="ORF">CLV59_103492</name>
</gene>